<dbReference type="InterPro" id="IPR000073">
    <property type="entry name" value="AB_hydrolase_1"/>
</dbReference>
<dbReference type="KEGG" id="shs:STEHIDRAFT_163474"/>
<dbReference type="Pfam" id="PF12697">
    <property type="entry name" value="Abhydrolase_6"/>
    <property type="match status" value="1"/>
</dbReference>
<dbReference type="Proteomes" id="UP000053927">
    <property type="component" value="Unassembled WGS sequence"/>
</dbReference>
<name>R7RWB9_STEHR</name>
<organism evidence="2 3">
    <name type="scientific">Stereum hirsutum (strain FP-91666)</name>
    <name type="common">White-rot fungus</name>
    <dbReference type="NCBI Taxonomy" id="721885"/>
    <lineage>
        <taxon>Eukaryota</taxon>
        <taxon>Fungi</taxon>
        <taxon>Dikarya</taxon>
        <taxon>Basidiomycota</taxon>
        <taxon>Agaricomycotina</taxon>
        <taxon>Agaricomycetes</taxon>
        <taxon>Russulales</taxon>
        <taxon>Stereaceae</taxon>
        <taxon>Stereum</taxon>
    </lineage>
</organism>
<dbReference type="PANTHER" id="PTHR43194">
    <property type="entry name" value="HYDROLASE ALPHA/BETA FOLD FAMILY"/>
    <property type="match status" value="1"/>
</dbReference>
<dbReference type="OrthoDB" id="94039at2759"/>
<dbReference type="eggNOG" id="ENOG502S3SW">
    <property type="taxonomic scope" value="Eukaryota"/>
</dbReference>
<dbReference type="InterPro" id="IPR050228">
    <property type="entry name" value="Carboxylesterase_BioH"/>
</dbReference>
<gene>
    <name evidence="2" type="ORF">STEHIDRAFT_163474</name>
</gene>
<dbReference type="RefSeq" id="XP_007311225.1">
    <property type="nucleotide sequence ID" value="XM_007311163.1"/>
</dbReference>
<dbReference type="InterPro" id="IPR029058">
    <property type="entry name" value="AB_hydrolase_fold"/>
</dbReference>
<dbReference type="GeneID" id="18802355"/>
<evidence type="ECO:0000313" key="2">
    <source>
        <dbReference type="EMBL" id="EIM79651.1"/>
    </source>
</evidence>
<protein>
    <recommendedName>
        <fullName evidence="1">AB hydrolase-1 domain-containing protein</fullName>
    </recommendedName>
</protein>
<dbReference type="PANTHER" id="PTHR43194:SF2">
    <property type="entry name" value="PEROXISOMAL MEMBRANE PROTEIN LPX1"/>
    <property type="match status" value="1"/>
</dbReference>
<dbReference type="Gene3D" id="3.40.50.1820">
    <property type="entry name" value="alpha/beta hydrolase"/>
    <property type="match status" value="1"/>
</dbReference>
<feature type="domain" description="AB hydrolase-1" evidence="1">
    <location>
        <begin position="124"/>
        <end position="421"/>
    </location>
</feature>
<reference evidence="3" key="1">
    <citation type="journal article" date="2012" name="Science">
        <title>The Paleozoic origin of enzymatic lignin decomposition reconstructed from 31 fungal genomes.</title>
        <authorList>
            <person name="Floudas D."/>
            <person name="Binder M."/>
            <person name="Riley R."/>
            <person name="Barry K."/>
            <person name="Blanchette R.A."/>
            <person name="Henrissat B."/>
            <person name="Martinez A.T."/>
            <person name="Otillar R."/>
            <person name="Spatafora J.W."/>
            <person name="Yadav J.S."/>
            <person name="Aerts A."/>
            <person name="Benoit I."/>
            <person name="Boyd A."/>
            <person name="Carlson A."/>
            <person name="Copeland A."/>
            <person name="Coutinho P.M."/>
            <person name="de Vries R.P."/>
            <person name="Ferreira P."/>
            <person name="Findley K."/>
            <person name="Foster B."/>
            <person name="Gaskell J."/>
            <person name="Glotzer D."/>
            <person name="Gorecki P."/>
            <person name="Heitman J."/>
            <person name="Hesse C."/>
            <person name="Hori C."/>
            <person name="Igarashi K."/>
            <person name="Jurgens J.A."/>
            <person name="Kallen N."/>
            <person name="Kersten P."/>
            <person name="Kohler A."/>
            <person name="Kuees U."/>
            <person name="Kumar T.K.A."/>
            <person name="Kuo A."/>
            <person name="LaButti K."/>
            <person name="Larrondo L.F."/>
            <person name="Lindquist E."/>
            <person name="Ling A."/>
            <person name="Lombard V."/>
            <person name="Lucas S."/>
            <person name="Lundell T."/>
            <person name="Martin R."/>
            <person name="McLaughlin D.J."/>
            <person name="Morgenstern I."/>
            <person name="Morin E."/>
            <person name="Murat C."/>
            <person name="Nagy L.G."/>
            <person name="Nolan M."/>
            <person name="Ohm R.A."/>
            <person name="Patyshakuliyeva A."/>
            <person name="Rokas A."/>
            <person name="Ruiz-Duenas F.J."/>
            <person name="Sabat G."/>
            <person name="Salamov A."/>
            <person name="Samejima M."/>
            <person name="Schmutz J."/>
            <person name="Slot J.C."/>
            <person name="St John F."/>
            <person name="Stenlid J."/>
            <person name="Sun H."/>
            <person name="Sun S."/>
            <person name="Syed K."/>
            <person name="Tsang A."/>
            <person name="Wiebenga A."/>
            <person name="Young D."/>
            <person name="Pisabarro A."/>
            <person name="Eastwood D.C."/>
            <person name="Martin F."/>
            <person name="Cullen D."/>
            <person name="Grigoriev I.V."/>
            <person name="Hibbett D.S."/>
        </authorList>
    </citation>
    <scope>NUCLEOTIDE SEQUENCE [LARGE SCALE GENOMIC DNA]</scope>
    <source>
        <strain evidence="3">FP-91666</strain>
    </source>
</reference>
<keyword evidence="3" id="KW-1185">Reference proteome</keyword>
<dbReference type="AlphaFoldDB" id="R7RWB9"/>
<accession>R7RWB9</accession>
<sequence length="716" mass="82087">MPSRTLLPLEPSPVLLEDYPCLPCPPRSESFAPGYEITTHVFPSAYPRCPSSPWTPPPFVQDSPTGSKEWARQTTESLASKKEAQEAGRDARPANRNIIWTVANRVAKMSTPDADTDNRPRLTLIFLHGIGTHKETWESTIKSLLYHLDSSSCGINVEELWMLDCVQHGDAGLLNEGLLGDTFDCADYSRDLMNFVLAFLPDTSPCLRQKRYPTNLPRLADAEVQRRKTQGLQLRTLVGVGHSMGVCAFIHPSILHPCLFSSLILIESVTTPLSIKHLDMHRKNEEICLRRRWIWESRDEAVSSIKQSAYYRPWHVGVLENYIRYVITETAEGQYRLKTHPFFEALMLFERSIVYEAWDLLAELNPEVPLHWVWGGKSRRGGGREMQAQTSHRHPGKNTTVWFEDVDHLLPQEAPHELADALYQFLLQSHSTPPKSRLFSPNEYVVEQGHIDITTHIAWWFRNFTSFDRVCRSQHPIRLLWTIYWPFPSQWPLPPRLSVAQIRRNPALVYERRALMRTLLYTPRWVARDTPLNSLYRIYEVACVGDMNGLMLESQYFWHLRPEWAVKDIPDPHDPDPVRYAVLAGVAESLAESINYRLDLGLTRTGNPDHPEFRPATEEEKVSLKEYQPDWAIHAPPCSRRVLIGCDDSVEDDGTSWGYAAFTKRNIVADVSGMYNLWYGSQFISLVSCWLDAGLNFPLHVENLPEWLSVQGHTSS</sequence>
<proteinExistence type="predicted"/>
<dbReference type="EMBL" id="JH687402">
    <property type="protein sequence ID" value="EIM79651.1"/>
    <property type="molecule type" value="Genomic_DNA"/>
</dbReference>
<evidence type="ECO:0000259" key="1">
    <source>
        <dbReference type="Pfam" id="PF12697"/>
    </source>
</evidence>
<evidence type="ECO:0000313" key="3">
    <source>
        <dbReference type="Proteomes" id="UP000053927"/>
    </source>
</evidence>
<dbReference type="SUPFAM" id="SSF53474">
    <property type="entry name" value="alpha/beta-Hydrolases"/>
    <property type="match status" value="1"/>
</dbReference>